<dbReference type="AlphaFoldDB" id="A0A3M7PQ49"/>
<comment type="caution">
    <text evidence="1">The sequence shown here is derived from an EMBL/GenBank/DDBJ whole genome shotgun (WGS) entry which is preliminary data.</text>
</comment>
<proteinExistence type="predicted"/>
<gene>
    <name evidence="1" type="ORF">BpHYR1_014021</name>
</gene>
<evidence type="ECO:0000313" key="2">
    <source>
        <dbReference type="Proteomes" id="UP000276133"/>
    </source>
</evidence>
<protein>
    <submittedName>
        <fullName evidence="1">Uncharacterized protein</fullName>
    </submittedName>
</protein>
<reference evidence="1 2" key="1">
    <citation type="journal article" date="2018" name="Sci. Rep.">
        <title>Genomic signatures of local adaptation to the degree of environmental predictability in rotifers.</title>
        <authorList>
            <person name="Franch-Gras L."/>
            <person name="Hahn C."/>
            <person name="Garcia-Roger E.M."/>
            <person name="Carmona M.J."/>
            <person name="Serra M."/>
            <person name="Gomez A."/>
        </authorList>
    </citation>
    <scope>NUCLEOTIDE SEQUENCE [LARGE SCALE GENOMIC DNA]</scope>
    <source>
        <strain evidence="1">HYR1</strain>
    </source>
</reference>
<dbReference type="EMBL" id="REGN01009397">
    <property type="protein sequence ID" value="RNA01246.1"/>
    <property type="molecule type" value="Genomic_DNA"/>
</dbReference>
<dbReference type="Proteomes" id="UP000276133">
    <property type="component" value="Unassembled WGS sequence"/>
</dbReference>
<evidence type="ECO:0000313" key="1">
    <source>
        <dbReference type="EMBL" id="RNA01246.1"/>
    </source>
</evidence>
<sequence length="85" mass="9719">MIRHVPVHTRKVMLANLFDAYQIVLKLAKSHIGFFTLGSQRDKTIVPFCIRFTKNICKSNVTSKSMLVQLISHLSLSNLEKKEFG</sequence>
<keyword evidence="2" id="KW-1185">Reference proteome</keyword>
<name>A0A3M7PQ49_BRAPC</name>
<organism evidence="1 2">
    <name type="scientific">Brachionus plicatilis</name>
    <name type="common">Marine rotifer</name>
    <name type="synonym">Brachionus muelleri</name>
    <dbReference type="NCBI Taxonomy" id="10195"/>
    <lineage>
        <taxon>Eukaryota</taxon>
        <taxon>Metazoa</taxon>
        <taxon>Spiralia</taxon>
        <taxon>Gnathifera</taxon>
        <taxon>Rotifera</taxon>
        <taxon>Eurotatoria</taxon>
        <taxon>Monogononta</taxon>
        <taxon>Pseudotrocha</taxon>
        <taxon>Ploima</taxon>
        <taxon>Brachionidae</taxon>
        <taxon>Brachionus</taxon>
    </lineage>
</organism>
<accession>A0A3M7PQ49</accession>